<dbReference type="InterPro" id="IPR002104">
    <property type="entry name" value="Integrase_catalytic"/>
</dbReference>
<keyword evidence="2" id="KW-0233">DNA recombination</keyword>
<feature type="domain" description="Tyr recombinase" evidence="3">
    <location>
        <begin position="309"/>
        <end position="470"/>
    </location>
</feature>
<sequence>MEMLKAPELNAEINSAITTKVQRTDKYVQNNQNHLGTGLSAIGRTLSALLNNNDWGDKEFHQEILTKLSDAGKILCNVYHNMSICRRSLIIPLLNVKVKEITASASSNKLLFGDNLSEPVEAEGGATTSMASTPRQRIKDTQSKELLAKTEEEPLKENPSVMRDSYPGGCEIVRQSFLNKKVPIESVSTILESLSPNTRKQYYSVYKHWWEFCKTKKLDPLLAGVNEIISFLQHKLNTSTYKYGTFNNIRSALALILPGDVGKNPIVTRFIKAISRLRPQRPRYNITWDPQQVLTYLSSEKYNRNLDIKNLSKKTITLLALATGHRLQTFSLIRTDHRRRDKYICPRFYKDVRPRKGTTLLTFTLFEDSNLCVATTIIKYIEETSVIRPADQEFLFITLRPPYRRATTQTLAGWIKEILGKSGVNTTVFSAYSTRHAATSAAFGSGVPIESIRKSAGWTKNSKVFYQYYNRPLLSTNSETFVRNILTK</sequence>
<dbReference type="PANTHER" id="PTHR35617">
    <property type="entry name" value="PHAGE_INTEGRASE DOMAIN-CONTAINING PROTEIN"/>
    <property type="match status" value="1"/>
</dbReference>
<dbReference type="SUPFAM" id="SSF56349">
    <property type="entry name" value="DNA breaking-rejoining enzymes"/>
    <property type="match status" value="1"/>
</dbReference>
<evidence type="ECO:0000256" key="1">
    <source>
        <dbReference type="ARBA" id="ARBA00023125"/>
    </source>
</evidence>
<keyword evidence="1" id="KW-0238">DNA-binding</keyword>
<keyword evidence="5" id="KW-1185">Reference proteome</keyword>
<dbReference type="Gene3D" id="1.10.443.10">
    <property type="entry name" value="Intergrase catalytic core"/>
    <property type="match status" value="1"/>
</dbReference>
<dbReference type="Pfam" id="PF00589">
    <property type="entry name" value="Phage_integrase"/>
    <property type="match status" value="1"/>
</dbReference>
<evidence type="ECO:0000313" key="5">
    <source>
        <dbReference type="Proteomes" id="UP001162164"/>
    </source>
</evidence>
<reference evidence="4" key="1">
    <citation type="journal article" date="2023" name="Insect Mol. Biol.">
        <title>Genome sequencing provides insights into the evolution of gene families encoding plant cell wall-degrading enzymes in longhorned beetles.</title>
        <authorList>
            <person name="Shin N.R."/>
            <person name="Okamura Y."/>
            <person name="Kirsch R."/>
            <person name="Pauchet Y."/>
        </authorList>
    </citation>
    <scope>NUCLEOTIDE SEQUENCE</scope>
    <source>
        <strain evidence="4">MMC_N1</strain>
    </source>
</reference>
<dbReference type="InterPro" id="IPR011010">
    <property type="entry name" value="DNA_brk_join_enz"/>
</dbReference>
<dbReference type="PANTHER" id="PTHR35617:SF3">
    <property type="entry name" value="CORE-BINDING (CB) DOMAIN-CONTAINING PROTEIN"/>
    <property type="match status" value="1"/>
</dbReference>
<dbReference type="InterPro" id="IPR010998">
    <property type="entry name" value="Integrase_recombinase_N"/>
</dbReference>
<evidence type="ECO:0000259" key="3">
    <source>
        <dbReference type="Pfam" id="PF00589"/>
    </source>
</evidence>
<accession>A0ABQ9IQ20</accession>
<evidence type="ECO:0000313" key="4">
    <source>
        <dbReference type="EMBL" id="KAJ8944037.1"/>
    </source>
</evidence>
<name>A0ABQ9IQ20_9CUCU</name>
<dbReference type="InterPro" id="IPR013762">
    <property type="entry name" value="Integrase-like_cat_sf"/>
</dbReference>
<evidence type="ECO:0000256" key="2">
    <source>
        <dbReference type="ARBA" id="ARBA00023172"/>
    </source>
</evidence>
<organism evidence="4 5">
    <name type="scientific">Molorchus minor</name>
    <dbReference type="NCBI Taxonomy" id="1323400"/>
    <lineage>
        <taxon>Eukaryota</taxon>
        <taxon>Metazoa</taxon>
        <taxon>Ecdysozoa</taxon>
        <taxon>Arthropoda</taxon>
        <taxon>Hexapoda</taxon>
        <taxon>Insecta</taxon>
        <taxon>Pterygota</taxon>
        <taxon>Neoptera</taxon>
        <taxon>Endopterygota</taxon>
        <taxon>Coleoptera</taxon>
        <taxon>Polyphaga</taxon>
        <taxon>Cucujiformia</taxon>
        <taxon>Chrysomeloidea</taxon>
        <taxon>Cerambycidae</taxon>
        <taxon>Lamiinae</taxon>
        <taxon>Monochamini</taxon>
        <taxon>Molorchus</taxon>
    </lineage>
</organism>
<proteinExistence type="predicted"/>
<dbReference type="Gene3D" id="1.10.150.130">
    <property type="match status" value="1"/>
</dbReference>
<dbReference type="EMBL" id="JAPWTJ010004546">
    <property type="protein sequence ID" value="KAJ8944037.1"/>
    <property type="molecule type" value="Genomic_DNA"/>
</dbReference>
<comment type="caution">
    <text evidence="4">The sequence shown here is derived from an EMBL/GenBank/DDBJ whole genome shotgun (WGS) entry which is preliminary data.</text>
</comment>
<gene>
    <name evidence="4" type="ORF">NQ317_011906</name>
</gene>
<protein>
    <recommendedName>
        <fullName evidence="3">Tyr recombinase domain-containing protein</fullName>
    </recommendedName>
</protein>
<dbReference type="Proteomes" id="UP001162164">
    <property type="component" value="Unassembled WGS sequence"/>
</dbReference>